<evidence type="ECO:0000313" key="2">
    <source>
        <dbReference type="EMBL" id="KZP02924.1"/>
    </source>
</evidence>
<accession>A0A167TGS2</accession>
<feature type="transmembrane region" description="Helical" evidence="1">
    <location>
        <begin position="12"/>
        <end position="31"/>
    </location>
</feature>
<dbReference type="AlphaFoldDB" id="A0A167TGS2"/>
<reference evidence="2 3" key="1">
    <citation type="journal article" date="2016" name="Mol. Biol. Evol.">
        <title>Comparative Genomics of Early-Diverging Mushroom-Forming Fungi Provides Insights into the Origins of Lignocellulose Decay Capabilities.</title>
        <authorList>
            <person name="Nagy L.G."/>
            <person name="Riley R."/>
            <person name="Tritt A."/>
            <person name="Adam C."/>
            <person name="Daum C."/>
            <person name="Floudas D."/>
            <person name="Sun H."/>
            <person name="Yadav J.S."/>
            <person name="Pangilinan J."/>
            <person name="Larsson K.H."/>
            <person name="Matsuura K."/>
            <person name="Barry K."/>
            <person name="Labutti K."/>
            <person name="Kuo R."/>
            <person name="Ohm R.A."/>
            <person name="Bhattacharya S.S."/>
            <person name="Shirouzu T."/>
            <person name="Yoshinaga Y."/>
            <person name="Martin F.M."/>
            <person name="Grigoriev I.V."/>
            <person name="Hibbett D.S."/>
        </authorList>
    </citation>
    <scope>NUCLEOTIDE SEQUENCE [LARGE SCALE GENOMIC DNA]</scope>
    <source>
        <strain evidence="2 3">CBS 109695</strain>
    </source>
</reference>
<dbReference type="Proteomes" id="UP000076532">
    <property type="component" value="Unassembled WGS sequence"/>
</dbReference>
<evidence type="ECO:0000313" key="3">
    <source>
        <dbReference type="Proteomes" id="UP000076532"/>
    </source>
</evidence>
<proteinExistence type="predicted"/>
<name>A0A167TGS2_9AGAM</name>
<keyword evidence="1" id="KW-0472">Membrane</keyword>
<sequence length="86" mass="9556">MPATFSLPAPSRFAFSVLPFILIIYVSQLYMPASHIFQPTSDTLSLLADLFLVRLPFPCVFSHLLLTIIFYASWSPSATASLMVLC</sequence>
<organism evidence="2 3">
    <name type="scientific">Athelia psychrophila</name>
    <dbReference type="NCBI Taxonomy" id="1759441"/>
    <lineage>
        <taxon>Eukaryota</taxon>
        <taxon>Fungi</taxon>
        <taxon>Dikarya</taxon>
        <taxon>Basidiomycota</taxon>
        <taxon>Agaricomycotina</taxon>
        <taxon>Agaricomycetes</taxon>
        <taxon>Agaricomycetidae</taxon>
        <taxon>Atheliales</taxon>
        <taxon>Atheliaceae</taxon>
        <taxon>Athelia</taxon>
    </lineage>
</organism>
<protein>
    <submittedName>
        <fullName evidence="2">Uncharacterized protein</fullName>
    </submittedName>
</protein>
<gene>
    <name evidence="2" type="ORF">FIBSPDRAFT_879914</name>
</gene>
<keyword evidence="1" id="KW-1133">Transmembrane helix</keyword>
<keyword evidence="3" id="KW-1185">Reference proteome</keyword>
<keyword evidence="1" id="KW-0812">Transmembrane</keyword>
<feature type="transmembrane region" description="Helical" evidence="1">
    <location>
        <begin position="51"/>
        <end position="74"/>
    </location>
</feature>
<dbReference type="EMBL" id="KV418238">
    <property type="protein sequence ID" value="KZP02924.1"/>
    <property type="molecule type" value="Genomic_DNA"/>
</dbReference>
<evidence type="ECO:0000256" key="1">
    <source>
        <dbReference type="SAM" id="Phobius"/>
    </source>
</evidence>